<proteinExistence type="predicted"/>
<protein>
    <submittedName>
        <fullName evidence="1">Uncharacterized protein</fullName>
    </submittedName>
</protein>
<evidence type="ECO:0000313" key="1">
    <source>
        <dbReference type="EMBL" id="KAJ9105927.1"/>
    </source>
</evidence>
<keyword evidence="2" id="KW-1185">Reference proteome</keyword>
<name>A0ACC2W4C1_9TREE</name>
<accession>A0ACC2W4C1</accession>
<evidence type="ECO:0000313" key="2">
    <source>
        <dbReference type="Proteomes" id="UP001230649"/>
    </source>
</evidence>
<dbReference type="Proteomes" id="UP001230649">
    <property type="component" value="Unassembled WGS sequence"/>
</dbReference>
<comment type="caution">
    <text evidence="1">The sequence shown here is derived from an EMBL/GenBank/DDBJ whole genome shotgun (WGS) entry which is preliminary data.</text>
</comment>
<organism evidence="1 2">
    <name type="scientific">Naganishia adeliensis</name>
    <dbReference type="NCBI Taxonomy" id="92952"/>
    <lineage>
        <taxon>Eukaryota</taxon>
        <taxon>Fungi</taxon>
        <taxon>Dikarya</taxon>
        <taxon>Basidiomycota</taxon>
        <taxon>Agaricomycotina</taxon>
        <taxon>Tremellomycetes</taxon>
        <taxon>Filobasidiales</taxon>
        <taxon>Filobasidiaceae</taxon>
        <taxon>Naganishia</taxon>
    </lineage>
</organism>
<gene>
    <name evidence="1" type="ORF">QFC20_004165</name>
</gene>
<dbReference type="EMBL" id="JASBWS010000045">
    <property type="protein sequence ID" value="KAJ9105927.1"/>
    <property type="molecule type" value="Genomic_DNA"/>
</dbReference>
<sequence length="388" mass="42904">MSVTPPDDTISSVADVSTKEEDYFFTSLGLDDDEDVESGTPTATQSDDLLRSRNRDDRMRAAYEESKRLYKAQHAYTETGWYIGLDRHPHEYTSQVVSSKSGNVRMQTDAAAEVDQKMLGELFQCVFDECGLELNSSSQTPTQQYAYYAGDYRKSLCIIIGGSYTSHVPALGSGTTEDETAMIQRANKVSREMYDTAMRASVRLEDSGWAGYLADVSSKYWKISGHAGLAESASRAYHIAARYHAAQDTLQAALSNLQKNTAKTTSSPNSEHDTLSRVSEIIVWCIESVPVGYEQPLFRDHTPAPEEVAVPIKKDRPFPARTNGSESYISLAKDLEDVLRAEGKDLDITKKAWKKLGQMISVRLKVGTQGSEVEDADPASMGRSVRSL</sequence>
<reference evidence="1" key="1">
    <citation type="submission" date="2023-04" db="EMBL/GenBank/DDBJ databases">
        <title>Draft Genome sequencing of Naganishia species isolated from polar environments using Oxford Nanopore Technology.</title>
        <authorList>
            <person name="Leo P."/>
            <person name="Venkateswaran K."/>
        </authorList>
    </citation>
    <scope>NUCLEOTIDE SEQUENCE</scope>
    <source>
        <strain evidence="1">MNA-CCFEE 5262</strain>
    </source>
</reference>